<evidence type="ECO:0000313" key="2">
    <source>
        <dbReference type="EMBL" id="MBF6303081.1"/>
    </source>
</evidence>
<feature type="domain" description="AMP-dependent synthetase/ligase" evidence="1">
    <location>
        <begin position="75"/>
        <end position="426"/>
    </location>
</feature>
<protein>
    <submittedName>
        <fullName evidence="2">Amino acid adenylation domain-containing protein</fullName>
    </submittedName>
</protein>
<comment type="caution">
    <text evidence="2">The sequence shown here is derived from an EMBL/GenBank/DDBJ whole genome shotgun (WGS) entry which is preliminary data.</text>
</comment>
<organism evidence="2 3">
    <name type="scientific">Nocardia amamiensis</name>
    <dbReference type="NCBI Taxonomy" id="404578"/>
    <lineage>
        <taxon>Bacteria</taxon>
        <taxon>Bacillati</taxon>
        <taxon>Actinomycetota</taxon>
        <taxon>Actinomycetes</taxon>
        <taxon>Mycobacteriales</taxon>
        <taxon>Nocardiaceae</taxon>
        <taxon>Nocardia</taxon>
    </lineage>
</organism>
<evidence type="ECO:0000259" key="1">
    <source>
        <dbReference type="Pfam" id="PF00501"/>
    </source>
</evidence>
<dbReference type="Gene3D" id="2.30.38.10">
    <property type="entry name" value="Luciferase, Domain 3"/>
    <property type="match status" value="1"/>
</dbReference>
<accession>A0ABS0D2Q1</accession>
<dbReference type="NCBIfam" id="TIGR01733">
    <property type="entry name" value="AA-adenyl-dom"/>
    <property type="match status" value="1"/>
</dbReference>
<proteinExistence type="predicted"/>
<evidence type="ECO:0000313" key="3">
    <source>
        <dbReference type="Proteomes" id="UP000702209"/>
    </source>
</evidence>
<dbReference type="Gene3D" id="3.40.50.980">
    <property type="match status" value="2"/>
</dbReference>
<dbReference type="InterPro" id="IPR000873">
    <property type="entry name" value="AMP-dep_synth/lig_dom"/>
</dbReference>
<dbReference type="Proteomes" id="UP000702209">
    <property type="component" value="Unassembled WGS sequence"/>
</dbReference>
<dbReference type="PROSITE" id="PS00455">
    <property type="entry name" value="AMP_BINDING"/>
    <property type="match status" value="1"/>
</dbReference>
<dbReference type="InterPro" id="IPR010071">
    <property type="entry name" value="AA_adenyl_dom"/>
</dbReference>
<sequence length="510" mass="54308">AGMYAEFSFARDLFDDQTVRVFAERFTRLLSAIATDRETPIGDLEVLEESERTDLLARVGSPAESSRTLPDLMATAAATNPDGSAVIFEGRSMTYAQLDAISTQLARILIDRGAGPDVIVAVALPRSMQSVLAVWAVAKSGAAFLPVDPAYPADRVAHMVSDSGAQLGLTVVAEADALPPLTGGQSWIAMDDPALGAEIQTWPKLPISDSERRSVIRAHNIAYVIYTSGSTGLPKGVAVTHAGVANLSAEQVERYRLDRNSRALAFASPSFDASVLELLLAVGSAGALVVVPPGTYGGEELGELIVRERVTVGLITPSVLASMDPAALTSMQVIIAGGEAVSAELVAKWSSVDNSGDRRFYNAYGPTEATIATNISGQLLPGDPVTIGGPIRGMRALVLDARLRPVPEGVTGELYIGGMQLARGYLARPALTAERFVADPYGVLGERLYRTGDVVRWRRDRSGTPVVEYVGRSDFQVKIRGFRIELGEIDTVLGRHDDVEYAITLGRQTA</sequence>
<feature type="non-terminal residue" evidence="2">
    <location>
        <position position="1"/>
    </location>
</feature>
<dbReference type="InterPro" id="IPR045851">
    <property type="entry name" value="AMP-bd_C_sf"/>
</dbReference>
<dbReference type="SUPFAM" id="SSF56801">
    <property type="entry name" value="Acetyl-CoA synthetase-like"/>
    <property type="match status" value="1"/>
</dbReference>
<gene>
    <name evidence="2" type="ORF">IU459_37115</name>
</gene>
<dbReference type="Pfam" id="PF00501">
    <property type="entry name" value="AMP-binding"/>
    <property type="match status" value="1"/>
</dbReference>
<dbReference type="InterPro" id="IPR020845">
    <property type="entry name" value="AMP-binding_CS"/>
</dbReference>
<dbReference type="PANTHER" id="PTHR45527:SF1">
    <property type="entry name" value="FATTY ACID SYNTHASE"/>
    <property type="match status" value="1"/>
</dbReference>
<dbReference type="EMBL" id="JADLQX010000143">
    <property type="protein sequence ID" value="MBF6303081.1"/>
    <property type="molecule type" value="Genomic_DNA"/>
</dbReference>
<dbReference type="PANTHER" id="PTHR45527">
    <property type="entry name" value="NONRIBOSOMAL PEPTIDE SYNTHETASE"/>
    <property type="match status" value="1"/>
</dbReference>
<dbReference type="Gene3D" id="3.30.300.30">
    <property type="match status" value="1"/>
</dbReference>
<dbReference type="Gene3D" id="3.30.559.30">
    <property type="entry name" value="Nonribosomal peptide synthetase, condensation domain"/>
    <property type="match status" value="1"/>
</dbReference>
<name>A0ABS0D2Q1_9NOCA</name>
<feature type="non-terminal residue" evidence="2">
    <location>
        <position position="510"/>
    </location>
</feature>
<reference evidence="2 3" key="1">
    <citation type="submission" date="2020-10" db="EMBL/GenBank/DDBJ databases">
        <title>Identification of Nocardia species via Next-generation sequencing and recognition of intraspecies genetic diversity.</title>
        <authorList>
            <person name="Li P."/>
            <person name="Li P."/>
            <person name="Lu B."/>
        </authorList>
    </citation>
    <scope>NUCLEOTIDE SEQUENCE [LARGE SCALE GENOMIC DNA]</scope>
    <source>
        <strain evidence="2 3">BJ06-0157</strain>
    </source>
</reference>
<keyword evidence="3" id="KW-1185">Reference proteome</keyword>